<dbReference type="InterPro" id="IPR017441">
    <property type="entry name" value="Protein_kinase_ATP_BS"/>
</dbReference>
<dbReference type="Proteomes" id="UP001342631">
    <property type="component" value="Unassembled WGS sequence"/>
</dbReference>
<dbReference type="SUPFAM" id="SSF48452">
    <property type="entry name" value="TPR-like"/>
    <property type="match status" value="1"/>
</dbReference>
<dbReference type="InterPro" id="IPR011009">
    <property type="entry name" value="Kinase-like_dom_sf"/>
</dbReference>
<dbReference type="CDD" id="cd14014">
    <property type="entry name" value="STKc_PknB_like"/>
    <property type="match status" value="1"/>
</dbReference>
<dbReference type="PROSITE" id="PS50005">
    <property type="entry name" value="TPR"/>
    <property type="match status" value="1"/>
</dbReference>
<dbReference type="EMBL" id="BTTX01000001">
    <property type="protein sequence ID" value="GMU03989.1"/>
    <property type="molecule type" value="Genomic_DNA"/>
</dbReference>
<feature type="region of interest" description="Disordered" evidence="7">
    <location>
        <begin position="407"/>
        <end position="489"/>
    </location>
</feature>
<keyword evidence="1" id="KW-0808">Transferase</keyword>
<feature type="compositionally biased region" description="Pro residues" evidence="7">
    <location>
        <begin position="413"/>
        <end position="434"/>
    </location>
</feature>
<dbReference type="PROSITE" id="PS00109">
    <property type="entry name" value="PROTEIN_KINASE_TYR"/>
    <property type="match status" value="1"/>
</dbReference>
<dbReference type="Gene3D" id="1.25.40.10">
    <property type="entry name" value="Tetratricopeptide repeat domain"/>
    <property type="match status" value="1"/>
</dbReference>
<dbReference type="InterPro" id="IPR000719">
    <property type="entry name" value="Prot_kinase_dom"/>
</dbReference>
<keyword evidence="2 6" id="KW-0547">Nucleotide-binding</keyword>
<evidence type="ECO:0000313" key="9">
    <source>
        <dbReference type="EMBL" id="GMU03989.1"/>
    </source>
</evidence>
<reference evidence="9 10" key="1">
    <citation type="journal article" date="2024" name="Arch. Microbiol.">
        <title>Corallococcus caeni sp. nov., a novel myxobacterium isolated from activated sludge.</title>
        <authorList>
            <person name="Tomita S."/>
            <person name="Nakai R."/>
            <person name="Kuroda K."/>
            <person name="Kurashita H."/>
            <person name="Hatamoto M."/>
            <person name="Yamaguchi T."/>
            <person name="Narihiro T."/>
        </authorList>
    </citation>
    <scope>NUCLEOTIDE SEQUENCE [LARGE SCALE GENOMIC DNA]</scope>
    <source>
        <strain evidence="9 10">NO1</strain>
    </source>
</reference>
<dbReference type="PROSITE" id="PS00107">
    <property type="entry name" value="PROTEIN_KINASE_ATP"/>
    <property type="match status" value="1"/>
</dbReference>
<comment type="caution">
    <text evidence="9">The sequence shown here is derived from an EMBL/GenBank/DDBJ whole genome shotgun (WGS) entry which is preliminary data.</text>
</comment>
<dbReference type="SUPFAM" id="SSF56112">
    <property type="entry name" value="Protein kinase-like (PK-like)"/>
    <property type="match status" value="1"/>
</dbReference>
<dbReference type="Pfam" id="PF00069">
    <property type="entry name" value="Pkinase"/>
    <property type="match status" value="1"/>
</dbReference>
<feature type="compositionally biased region" description="Low complexity" evidence="7">
    <location>
        <begin position="334"/>
        <end position="350"/>
    </location>
</feature>
<evidence type="ECO:0000313" key="10">
    <source>
        <dbReference type="Proteomes" id="UP001342631"/>
    </source>
</evidence>
<feature type="repeat" description="TPR" evidence="5">
    <location>
        <begin position="531"/>
        <end position="564"/>
    </location>
</feature>
<evidence type="ECO:0000256" key="7">
    <source>
        <dbReference type="SAM" id="MobiDB-lite"/>
    </source>
</evidence>
<evidence type="ECO:0000256" key="2">
    <source>
        <dbReference type="ARBA" id="ARBA00022741"/>
    </source>
</evidence>
<dbReference type="RefSeq" id="WP_338273830.1">
    <property type="nucleotide sequence ID" value="NZ_BTTX01000001.1"/>
</dbReference>
<name>A0ABQ6QJW1_9BACT</name>
<dbReference type="InterPro" id="IPR008266">
    <property type="entry name" value="Tyr_kinase_AS"/>
</dbReference>
<protein>
    <recommendedName>
        <fullName evidence="8">Protein kinase domain-containing protein</fullName>
    </recommendedName>
</protein>
<dbReference type="Gene3D" id="1.10.510.10">
    <property type="entry name" value="Transferase(Phosphotransferase) domain 1"/>
    <property type="match status" value="1"/>
</dbReference>
<dbReference type="PROSITE" id="PS50011">
    <property type="entry name" value="PROTEIN_KINASE_DOM"/>
    <property type="match status" value="1"/>
</dbReference>
<keyword evidence="5" id="KW-0802">TPR repeat</keyword>
<dbReference type="InterPro" id="IPR011990">
    <property type="entry name" value="TPR-like_helical_dom_sf"/>
</dbReference>
<evidence type="ECO:0000256" key="5">
    <source>
        <dbReference type="PROSITE-ProRule" id="PRU00339"/>
    </source>
</evidence>
<keyword evidence="3" id="KW-0418">Kinase</keyword>
<dbReference type="Gene3D" id="3.30.200.20">
    <property type="entry name" value="Phosphorylase Kinase, domain 1"/>
    <property type="match status" value="1"/>
</dbReference>
<organism evidence="9 10">
    <name type="scientific">Corallococcus caeni</name>
    <dbReference type="NCBI Taxonomy" id="3082388"/>
    <lineage>
        <taxon>Bacteria</taxon>
        <taxon>Pseudomonadati</taxon>
        <taxon>Myxococcota</taxon>
        <taxon>Myxococcia</taxon>
        <taxon>Myxococcales</taxon>
        <taxon>Cystobacterineae</taxon>
        <taxon>Myxococcaceae</taxon>
        <taxon>Corallococcus</taxon>
    </lineage>
</organism>
<feature type="compositionally biased region" description="Polar residues" evidence="7">
    <location>
        <begin position="435"/>
        <end position="446"/>
    </location>
</feature>
<evidence type="ECO:0000256" key="4">
    <source>
        <dbReference type="ARBA" id="ARBA00022840"/>
    </source>
</evidence>
<keyword evidence="4 6" id="KW-0067">ATP-binding</keyword>
<feature type="compositionally biased region" description="Basic and acidic residues" evidence="7">
    <location>
        <begin position="448"/>
        <end position="457"/>
    </location>
</feature>
<feature type="compositionally biased region" description="Basic and acidic residues" evidence="7">
    <location>
        <begin position="473"/>
        <end position="487"/>
    </location>
</feature>
<keyword evidence="10" id="KW-1185">Reference proteome</keyword>
<proteinExistence type="predicted"/>
<accession>A0ABQ6QJW1</accession>
<evidence type="ECO:0000256" key="3">
    <source>
        <dbReference type="ARBA" id="ARBA00022777"/>
    </source>
</evidence>
<feature type="domain" description="Protein kinase" evidence="8">
    <location>
        <begin position="12"/>
        <end position="288"/>
    </location>
</feature>
<feature type="binding site" evidence="6">
    <location>
        <position position="45"/>
    </location>
    <ligand>
        <name>ATP</name>
        <dbReference type="ChEBI" id="CHEBI:30616"/>
    </ligand>
</feature>
<dbReference type="InterPro" id="IPR019734">
    <property type="entry name" value="TPR_rpt"/>
</dbReference>
<dbReference type="PANTHER" id="PTHR43289:SF6">
    <property type="entry name" value="SERINE_THREONINE-PROTEIN KINASE NEKL-3"/>
    <property type="match status" value="1"/>
</dbReference>
<feature type="region of interest" description="Disordered" evidence="7">
    <location>
        <begin position="333"/>
        <end position="375"/>
    </location>
</feature>
<gene>
    <name evidence="9" type="ORF">ASNO1_02410</name>
</gene>
<sequence>MALQAGDVFGRYELVSWLGRGGMAETWRAQLVGDAGVTKPVLIKKVLPEYANDEAFISMFISEARISATLSHGNVAQVFDFGRVDGEYFLAMEFVDGQPLHRVLKRAMKSELAALPIPVAVFIAMEMCRGLHYAHTRTDSRGQPLGIVHRDISPDNVLLGYEGQVKIVDFGIAKAQLIRGFKTAPGVVKGKYLFFSPEQARGEDVDARTDVWATGVVLYELLCGKLPVEGPPHVVMMRVARGEIPAPSVLRPDLPKELNDIVMKALTPDREQRFESSHAFGDALAGFLYSNFPRFSAMTIAHLLRVLFRGDLAQEGRELSVPGSFLEELKAWREQATPEEPATPVPVTQRQTRRLRPVTPPPVTATTEPRSIVPSAGTSRSLLYGLSAGGLLAVGASLWLLLDAHSSGSTEGAPPPTPIRAPAPVVEPSPPPTADNPQFTRGTASKSPRGDSPDSLKPRPAIVATPPLSAQEAAKEHPGQEANDETRASAATIERSIDEIKVRVLNLVKSGDPTTALEVAQDCAARAPRVPECHLMLGVVYSKLKDFKRSEQSYEKFLTLTPEGYPKRDLVIKALSKMREGHPPPASPQD</sequence>
<evidence type="ECO:0000256" key="6">
    <source>
        <dbReference type="PROSITE-ProRule" id="PRU10141"/>
    </source>
</evidence>
<dbReference type="PANTHER" id="PTHR43289">
    <property type="entry name" value="MITOGEN-ACTIVATED PROTEIN KINASE KINASE KINASE 20-RELATED"/>
    <property type="match status" value="1"/>
</dbReference>
<evidence type="ECO:0000259" key="8">
    <source>
        <dbReference type="PROSITE" id="PS50011"/>
    </source>
</evidence>
<evidence type="ECO:0000256" key="1">
    <source>
        <dbReference type="ARBA" id="ARBA00022679"/>
    </source>
</evidence>